<dbReference type="Gene3D" id="3.40.50.200">
    <property type="entry name" value="Peptidase S8/S53 domain"/>
    <property type="match status" value="1"/>
</dbReference>
<dbReference type="SUPFAM" id="SSF52743">
    <property type="entry name" value="Subtilisin-like"/>
    <property type="match status" value="1"/>
</dbReference>
<dbReference type="Gene3D" id="2.60.120.380">
    <property type="match status" value="1"/>
</dbReference>
<keyword evidence="12" id="KW-1185">Reference proteome</keyword>
<evidence type="ECO:0000313" key="11">
    <source>
        <dbReference type="EMBL" id="MFC6632111.1"/>
    </source>
</evidence>
<reference evidence="12" key="1">
    <citation type="journal article" date="2019" name="Int. J. Syst. Evol. Microbiol.">
        <title>The Global Catalogue of Microorganisms (GCM) 10K type strain sequencing project: providing services to taxonomists for standard genome sequencing and annotation.</title>
        <authorList>
            <consortium name="The Broad Institute Genomics Platform"/>
            <consortium name="The Broad Institute Genome Sequencing Center for Infectious Disease"/>
            <person name="Wu L."/>
            <person name="Ma J."/>
        </authorList>
    </citation>
    <scope>NUCLEOTIDE SEQUENCE [LARGE SCALE GENOMIC DNA]</scope>
    <source>
        <strain evidence="12">CGMCC 1.13718</strain>
    </source>
</reference>
<dbReference type="InterPro" id="IPR015500">
    <property type="entry name" value="Peptidase_S8_subtilisin-rel"/>
</dbReference>
<evidence type="ECO:0000256" key="4">
    <source>
        <dbReference type="ARBA" id="ARBA00022825"/>
    </source>
</evidence>
<evidence type="ECO:0000313" key="12">
    <source>
        <dbReference type="Proteomes" id="UP001596425"/>
    </source>
</evidence>
<evidence type="ECO:0000259" key="10">
    <source>
        <dbReference type="Pfam" id="PF04151"/>
    </source>
</evidence>
<feature type="chain" id="PRO_5046714439" evidence="8">
    <location>
        <begin position="21"/>
        <end position="874"/>
    </location>
</feature>
<sequence length="874" mass="90829">MTIAARFLLLLLLISLGACGGGGGGSSSAQNSDSGGSNGGGDTGNGGDGSGDNGASGHRVAGSVHTERFSDTDSDSNDPGAPSTPNNSPDQAQALGNPVVLGGFASAEGSGEAGHRFQSQGDDNDWFRLPLSGGQSIRLTIHEHQLADALSTDLDLYLYDPTDTGNPVASSTGITSGESIQVPESGDYLLRVHAKAGISGYTLQIDSSDDRGGLLSSPSIGNDFAPGELIVRWKRSTGGGQVRALAGAEGERPRRYRLADASAEPPRLPPLQRTHPRAGPRALRKLRTLMELKALQADAAVEYAEPNYRYRALRAPSDPLYLRQWHYRNIHLPEAWDITTGSGDAIVAVLDTGIFSGHPDFENKLVDGYDFISDAESARDGDGIDSDPEDEGDLALQNRSSWHGTHVAGTAGALTDNGAGVSGVGWQTRIMPLRVLGVSGGNSYDTAQAVRYAAGLENDSGTVPARRADVINMSFGGSGLSQTLQDAISDARATGVLLVAAAGNDNGDTPIYPAAMKGVIAVSATDFNDDRAPYSNFGDWVDLAAPGGDMTADADGDGFSDGVLSTHVEESVANTAGYARLQGTSMASPHAAGVFALMKAANPDLTPDDLDALLIDGQLTRDLGESGRDPVYGHGLLDAYKAVQAAGQEVTEPVISADPEVLNFAGVHTELQVEIRNLGADGASVSGSPLPGADWITGVQTTDDVDASGFGTYRVSVNRSDLSDGIYNSEVVFPMSGTDDYRLPVNMEVGSSSSGHYAGHLYILLVKPVGDGEYETLQQLSLSTDNGEYPFEFTGIEPGDYVVAAGSDLNANGTICDPGEACAFYPASGGDSFTLDGDRQGLSLVASYFSSAEASASSSGTERARPGSFKILRD</sequence>
<feature type="active site" description="Charge relay system" evidence="5">
    <location>
        <position position="351"/>
    </location>
</feature>
<dbReference type="RefSeq" id="WP_193192225.1">
    <property type="nucleotide sequence ID" value="NZ_JACZFR010000026.1"/>
</dbReference>
<dbReference type="InterPro" id="IPR050131">
    <property type="entry name" value="Peptidase_S8_subtilisin-like"/>
</dbReference>
<dbReference type="InterPro" id="IPR022398">
    <property type="entry name" value="Peptidase_S8_His-AS"/>
</dbReference>
<gene>
    <name evidence="11" type="ORF">ACFQBM_02405</name>
</gene>
<dbReference type="InterPro" id="IPR000209">
    <property type="entry name" value="Peptidase_S8/S53_dom"/>
</dbReference>
<dbReference type="PANTHER" id="PTHR43806:SF11">
    <property type="entry name" value="CEREVISIN-RELATED"/>
    <property type="match status" value="1"/>
</dbReference>
<comment type="caution">
    <text evidence="11">The sequence shown here is derived from an EMBL/GenBank/DDBJ whole genome shotgun (WGS) entry which is preliminary data.</text>
</comment>
<feature type="domain" description="Peptidase C-terminal archaeal/bacterial" evidence="10">
    <location>
        <begin position="123"/>
        <end position="193"/>
    </location>
</feature>
<dbReference type="PROSITE" id="PS51257">
    <property type="entry name" value="PROKAR_LIPOPROTEIN"/>
    <property type="match status" value="1"/>
</dbReference>
<evidence type="ECO:0000256" key="6">
    <source>
        <dbReference type="RuleBase" id="RU003355"/>
    </source>
</evidence>
<organism evidence="11 12">
    <name type="scientific">Microbulbifer taiwanensis</name>
    <dbReference type="NCBI Taxonomy" id="986746"/>
    <lineage>
        <taxon>Bacteria</taxon>
        <taxon>Pseudomonadati</taxon>
        <taxon>Pseudomonadota</taxon>
        <taxon>Gammaproteobacteria</taxon>
        <taxon>Cellvibrionales</taxon>
        <taxon>Microbulbiferaceae</taxon>
        <taxon>Microbulbifer</taxon>
    </lineage>
</organism>
<evidence type="ECO:0000256" key="5">
    <source>
        <dbReference type="PROSITE-ProRule" id="PRU01240"/>
    </source>
</evidence>
<keyword evidence="2 5" id="KW-0645">Protease</keyword>
<dbReference type="InterPro" id="IPR007280">
    <property type="entry name" value="Peptidase_C_arc/bac"/>
</dbReference>
<dbReference type="CDD" id="cd07496">
    <property type="entry name" value="Peptidases_S8_13"/>
    <property type="match status" value="1"/>
</dbReference>
<proteinExistence type="inferred from homology"/>
<dbReference type="InterPro" id="IPR034176">
    <property type="entry name" value="Peptidases_S8_13"/>
</dbReference>
<evidence type="ECO:0000256" key="2">
    <source>
        <dbReference type="ARBA" id="ARBA00022670"/>
    </source>
</evidence>
<feature type="compositionally biased region" description="Gly residues" evidence="7">
    <location>
        <begin position="36"/>
        <end position="54"/>
    </location>
</feature>
<dbReference type="InterPro" id="IPR036852">
    <property type="entry name" value="Peptidase_S8/S53_dom_sf"/>
</dbReference>
<feature type="domain" description="Peptidase S8/S53" evidence="9">
    <location>
        <begin position="345"/>
        <end position="635"/>
    </location>
</feature>
<dbReference type="InterPro" id="IPR023828">
    <property type="entry name" value="Peptidase_S8_Ser-AS"/>
</dbReference>
<dbReference type="Pfam" id="PF04151">
    <property type="entry name" value="PPC"/>
    <property type="match status" value="1"/>
</dbReference>
<name>A0ABW1YHW6_9GAMM</name>
<dbReference type="InterPro" id="IPR017309">
    <property type="entry name" value="Pept_S8A_subtilisin_proteobac"/>
</dbReference>
<evidence type="ECO:0000259" key="9">
    <source>
        <dbReference type="Pfam" id="PF00082"/>
    </source>
</evidence>
<dbReference type="Pfam" id="PF00082">
    <property type="entry name" value="Peptidase_S8"/>
    <property type="match status" value="1"/>
</dbReference>
<evidence type="ECO:0000256" key="7">
    <source>
        <dbReference type="SAM" id="MobiDB-lite"/>
    </source>
</evidence>
<dbReference type="PIRSF" id="PIRSF037893">
    <property type="entry name" value="Subtilisin_rel_Maqu_2796"/>
    <property type="match status" value="1"/>
</dbReference>
<feature type="region of interest" description="Disordered" evidence="7">
    <location>
        <begin position="22"/>
        <end position="123"/>
    </location>
</feature>
<accession>A0ABW1YHW6</accession>
<dbReference type="EMBL" id="JBHSVR010000001">
    <property type="protein sequence ID" value="MFC6632111.1"/>
    <property type="molecule type" value="Genomic_DNA"/>
</dbReference>
<keyword evidence="4 5" id="KW-0720">Serine protease</keyword>
<dbReference type="PROSITE" id="PS51892">
    <property type="entry name" value="SUBTILASE"/>
    <property type="match status" value="1"/>
</dbReference>
<dbReference type="PANTHER" id="PTHR43806">
    <property type="entry name" value="PEPTIDASE S8"/>
    <property type="match status" value="1"/>
</dbReference>
<keyword evidence="8" id="KW-0732">Signal</keyword>
<dbReference type="PROSITE" id="PS00138">
    <property type="entry name" value="SUBTILASE_SER"/>
    <property type="match status" value="1"/>
</dbReference>
<dbReference type="InterPro" id="IPR023827">
    <property type="entry name" value="Peptidase_S8_Asp-AS"/>
</dbReference>
<evidence type="ECO:0000256" key="3">
    <source>
        <dbReference type="ARBA" id="ARBA00022801"/>
    </source>
</evidence>
<feature type="region of interest" description="Disordered" evidence="7">
    <location>
        <begin position="855"/>
        <end position="874"/>
    </location>
</feature>
<dbReference type="PROSITE" id="PS00137">
    <property type="entry name" value="SUBTILASE_HIS"/>
    <property type="match status" value="1"/>
</dbReference>
<dbReference type="PRINTS" id="PR00723">
    <property type="entry name" value="SUBTILISIN"/>
</dbReference>
<protein>
    <submittedName>
        <fullName evidence="11">S8 family serine peptidase</fullName>
    </submittedName>
</protein>
<keyword evidence="3 5" id="KW-0378">Hydrolase</keyword>
<dbReference type="Proteomes" id="UP001596425">
    <property type="component" value="Unassembled WGS sequence"/>
</dbReference>
<dbReference type="PROSITE" id="PS00136">
    <property type="entry name" value="SUBTILASE_ASP"/>
    <property type="match status" value="1"/>
</dbReference>
<evidence type="ECO:0000256" key="1">
    <source>
        <dbReference type="ARBA" id="ARBA00011073"/>
    </source>
</evidence>
<feature type="active site" description="Charge relay system" evidence="5">
    <location>
        <position position="403"/>
    </location>
</feature>
<evidence type="ECO:0000256" key="8">
    <source>
        <dbReference type="SAM" id="SignalP"/>
    </source>
</evidence>
<feature type="signal peptide" evidence="8">
    <location>
        <begin position="1"/>
        <end position="20"/>
    </location>
</feature>
<feature type="active site" description="Charge relay system" evidence="5">
    <location>
        <position position="585"/>
    </location>
</feature>
<comment type="similarity">
    <text evidence="1 5 6">Belongs to the peptidase S8 family.</text>
</comment>